<dbReference type="GO" id="GO:0005886">
    <property type="term" value="C:plasma membrane"/>
    <property type="evidence" value="ECO:0007669"/>
    <property type="project" value="TreeGrafter"/>
</dbReference>
<evidence type="ECO:0000313" key="9">
    <source>
        <dbReference type="EMBL" id="PLP99810.1"/>
    </source>
</evidence>
<evidence type="ECO:0000256" key="2">
    <source>
        <dbReference type="ARBA" id="ARBA00004141"/>
    </source>
</evidence>
<dbReference type="AlphaFoldDB" id="A0A2N5CC37"/>
<dbReference type="Proteomes" id="UP000234341">
    <property type="component" value="Unassembled WGS sequence"/>
</dbReference>
<dbReference type="EC" id="2.7.13.3" evidence="3"/>
<organism evidence="9 10">
    <name type="scientific">Cupriavidus pauculus</name>
    <dbReference type="NCBI Taxonomy" id="82633"/>
    <lineage>
        <taxon>Bacteria</taxon>
        <taxon>Pseudomonadati</taxon>
        <taxon>Pseudomonadota</taxon>
        <taxon>Betaproteobacteria</taxon>
        <taxon>Burkholderiales</taxon>
        <taxon>Burkholderiaceae</taxon>
        <taxon>Cupriavidus</taxon>
    </lineage>
</organism>
<keyword evidence="8" id="KW-0472">Membrane</keyword>
<sequence>MSGEARARLAPLRLGIERGRHLLEQLLSLARVQSAPASASATSVLQVIRRVIEDLMPLADTRGADIGVLTDDDVRLKVDGVELYTLIRNLLDNAVRYSPAGGAIDLSIATAGDEVVLSCIALAWLGARTIHRQRHRQPAPRGRHHRLHRFGCLLGHPDFRSLSSHPDVRPRQSLK</sequence>
<evidence type="ECO:0000256" key="5">
    <source>
        <dbReference type="ARBA" id="ARBA00022679"/>
    </source>
</evidence>
<dbReference type="SUPFAM" id="SSF55874">
    <property type="entry name" value="ATPase domain of HSP90 chaperone/DNA topoisomerase II/histidine kinase"/>
    <property type="match status" value="1"/>
</dbReference>
<evidence type="ECO:0000256" key="8">
    <source>
        <dbReference type="ARBA" id="ARBA00023136"/>
    </source>
</evidence>
<dbReference type="Gene3D" id="3.30.565.10">
    <property type="entry name" value="Histidine kinase-like ATPase, C-terminal domain"/>
    <property type="match status" value="1"/>
</dbReference>
<evidence type="ECO:0000256" key="7">
    <source>
        <dbReference type="ARBA" id="ARBA00023012"/>
    </source>
</evidence>
<dbReference type="GO" id="GO:0004673">
    <property type="term" value="F:protein histidine kinase activity"/>
    <property type="evidence" value="ECO:0007669"/>
    <property type="project" value="UniProtKB-EC"/>
</dbReference>
<reference evidence="9 10" key="1">
    <citation type="submission" date="2017-12" db="EMBL/GenBank/DDBJ databases">
        <title>Genome sequence of the active heterotrophic nitrifier-denitrifier, Cupriavidus pauculus UM1.</title>
        <authorList>
            <person name="Putonti C."/>
            <person name="Castignetti D."/>
        </authorList>
    </citation>
    <scope>NUCLEOTIDE SEQUENCE [LARGE SCALE GENOMIC DNA]</scope>
    <source>
        <strain evidence="9 10">UM1</strain>
    </source>
</reference>
<dbReference type="EMBL" id="PJRP01000006">
    <property type="protein sequence ID" value="PLP99810.1"/>
    <property type="molecule type" value="Genomic_DNA"/>
</dbReference>
<comment type="caution">
    <text evidence="9">The sequence shown here is derived from an EMBL/GenBank/DDBJ whole genome shotgun (WGS) entry which is preliminary data.</text>
</comment>
<dbReference type="PANTHER" id="PTHR45436">
    <property type="entry name" value="SENSOR HISTIDINE KINASE YKOH"/>
    <property type="match status" value="1"/>
</dbReference>
<protein>
    <recommendedName>
        <fullName evidence="3">histidine kinase</fullName>
        <ecNumber evidence="3">2.7.13.3</ecNumber>
    </recommendedName>
</protein>
<evidence type="ECO:0000256" key="6">
    <source>
        <dbReference type="ARBA" id="ARBA00022777"/>
    </source>
</evidence>
<dbReference type="OrthoDB" id="8554694at2"/>
<proteinExistence type="predicted"/>
<dbReference type="InterPro" id="IPR050428">
    <property type="entry name" value="TCS_sensor_his_kinase"/>
</dbReference>
<keyword evidence="6" id="KW-0418">Kinase</keyword>
<dbReference type="RefSeq" id="WP_146002046.1">
    <property type="nucleotide sequence ID" value="NZ_PJRP01000006.1"/>
</dbReference>
<comment type="catalytic activity">
    <reaction evidence="1">
        <text>ATP + protein L-histidine = ADP + protein N-phospho-L-histidine.</text>
        <dbReference type="EC" id="2.7.13.3"/>
    </reaction>
</comment>
<evidence type="ECO:0000256" key="4">
    <source>
        <dbReference type="ARBA" id="ARBA00022553"/>
    </source>
</evidence>
<comment type="subcellular location">
    <subcellularLocation>
        <location evidence="2">Membrane</location>
        <topology evidence="2">Multi-pass membrane protein</topology>
    </subcellularLocation>
</comment>
<dbReference type="PANTHER" id="PTHR45436:SF15">
    <property type="entry name" value="SENSOR HISTIDINE KINASE CUSS"/>
    <property type="match status" value="1"/>
</dbReference>
<keyword evidence="4" id="KW-0597">Phosphoprotein</keyword>
<dbReference type="InterPro" id="IPR036890">
    <property type="entry name" value="HATPase_C_sf"/>
</dbReference>
<evidence type="ECO:0000256" key="1">
    <source>
        <dbReference type="ARBA" id="ARBA00000085"/>
    </source>
</evidence>
<gene>
    <name evidence="9" type="ORF">CYJ10_15630</name>
</gene>
<dbReference type="GO" id="GO:0000160">
    <property type="term" value="P:phosphorelay signal transduction system"/>
    <property type="evidence" value="ECO:0007669"/>
    <property type="project" value="UniProtKB-KW"/>
</dbReference>
<evidence type="ECO:0000256" key="3">
    <source>
        <dbReference type="ARBA" id="ARBA00012438"/>
    </source>
</evidence>
<keyword evidence="5" id="KW-0808">Transferase</keyword>
<keyword evidence="7" id="KW-0902">Two-component regulatory system</keyword>
<accession>A0A2N5CC37</accession>
<name>A0A2N5CC37_9BURK</name>
<evidence type="ECO:0000313" key="10">
    <source>
        <dbReference type="Proteomes" id="UP000234341"/>
    </source>
</evidence>